<evidence type="ECO:0000256" key="1">
    <source>
        <dbReference type="ARBA" id="ARBA00006803"/>
    </source>
</evidence>
<keyword evidence="2" id="KW-0812">Transmembrane</keyword>
<dbReference type="GO" id="GO:0016020">
    <property type="term" value="C:membrane"/>
    <property type="evidence" value="ECO:0007669"/>
    <property type="project" value="InterPro"/>
</dbReference>
<evidence type="ECO:0000313" key="4">
    <source>
        <dbReference type="WBParaSite" id="SSTP_0000425750.1"/>
    </source>
</evidence>
<dbReference type="Proteomes" id="UP000035681">
    <property type="component" value="Unplaced"/>
</dbReference>
<evidence type="ECO:0000313" key="3">
    <source>
        <dbReference type="Proteomes" id="UP000035681"/>
    </source>
</evidence>
<dbReference type="WBParaSite" id="TCONS_00010471.p1">
    <property type="protein sequence ID" value="TCONS_00010471.p1"/>
    <property type="gene ID" value="XLOC_003630"/>
</dbReference>
<feature type="transmembrane region" description="Helical" evidence="2">
    <location>
        <begin position="114"/>
        <end position="134"/>
    </location>
</feature>
<dbReference type="InterPro" id="IPR004151">
    <property type="entry name" value="7TM_GPCR_serpentine_rcpt_Sre"/>
</dbReference>
<evidence type="ECO:0000256" key="2">
    <source>
        <dbReference type="SAM" id="Phobius"/>
    </source>
</evidence>
<dbReference type="Pfam" id="PF03125">
    <property type="entry name" value="Sre"/>
    <property type="match status" value="1"/>
</dbReference>
<protein>
    <submittedName>
        <fullName evidence="5">7TM GPCR serpentine receptor class x (Srx) domain-containing protein</fullName>
    </submittedName>
</protein>
<dbReference type="WBParaSite" id="SSTP_0000425750.1">
    <property type="protein sequence ID" value="SSTP_0000425750.1"/>
    <property type="gene ID" value="SSTP_0000425750"/>
</dbReference>
<keyword evidence="2" id="KW-0472">Membrane</keyword>
<accession>A0A0K0E439</accession>
<proteinExistence type="inferred from homology"/>
<keyword evidence="3" id="KW-1185">Reference proteome</keyword>
<evidence type="ECO:0000313" key="5">
    <source>
        <dbReference type="WBParaSite" id="TCONS_00010471.p1"/>
    </source>
</evidence>
<reference evidence="4" key="1">
    <citation type="submission" date="2015-08" db="UniProtKB">
        <authorList>
            <consortium name="WormBaseParasite"/>
        </authorList>
    </citation>
    <scope>IDENTIFICATION</scope>
</reference>
<feature type="transmembrane region" description="Helical" evidence="2">
    <location>
        <begin position="234"/>
        <end position="252"/>
    </location>
</feature>
<feature type="transmembrane region" description="Helical" evidence="2">
    <location>
        <begin position="83"/>
        <end position="102"/>
    </location>
</feature>
<dbReference type="AlphaFoldDB" id="A0A0K0E439"/>
<feature type="transmembrane region" description="Helical" evidence="2">
    <location>
        <begin position="140"/>
        <end position="162"/>
    </location>
</feature>
<dbReference type="GO" id="GO:0007606">
    <property type="term" value="P:sensory perception of chemical stimulus"/>
    <property type="evidence" value="ECO:0007669"/>
    <property type="project" value="InterPro"/>
</dbReference>
<comment type="similarity">
    <text evidence="1">Belongs to the nematode receptor-like protein sre family.</text>
</comment>
<feature type="transmembrane region" description="Helical" evidence="2">
    <location>
        <begin position="38"/>
        <end position="63"/>
    </location>
</feature>
<organism evidence="4">
    <name type="scientific">Strongyloides stercoralis</name>
    <name type="common">Threadworm</name>
    <dbReference type="NCBI Taxonomy" id="6248"/>
    <lineage>
        <taxon>Eukaryota</taxon>
        <taxon>Metazoa</taxon>
        <taxon>Ecdysozoa</taxon>
        <taxon>Nematoda</taxon>
        <taxon>Chromadorea</taxon>
        <taxon>Rhabditida</taxon>
        <taxon>Tylenchina</taxon>
        <taxon>Panagrolaimomorpha</taxon>
        <taxon>Strongyloidoidea</taxon>
        <taxon>Strongyloididae</taxon>
        <taxon>Strongyloides</taxon>
    </lineage>
</organism>
<feature type="transmembrane region" description="Helical" evidence="2">
    <location>
        <begin position="195"/>
        <end position="214"/>
    </location>
</feature>
<sequence>MYIKLILLFPIILTLIWSCIILKILFKKQFYHLNFRCIICCILIHGILHYTVEIIGDITFLILKKNIIIITQNELRQFFITVGYFYFQIFIIVERLIAIILIKKYENISTNKPYLGLIFIIISYSFYFCQKYIFYTNIIIQDYILIGTEILSTILSFIYFFIMRIKHKKEKRFSLKFIEKNLSTKYQTFENEKSFGLSIGIIIIFLLFNFFNNLLNLSILQKYLIENILIYKDILIIIISIVRNWCILILLIRRERRIKNNLMKMFSLKSSKIYEISLLNDNGNKTVDIHIIPQSEQQCIYFNSYQKQWYF</sequence>
<keyword evidence="2" id="KW-1133">Transmembrane helix</keyword>
<feature type="transmembrane region" description="Helical" evidence="2">
    <location>
        <begin position="6"/>
        <end position="26"/>
    </location>
</feature>
<name>A0A0K0E439_STRER</name>